<dbReference type="Gene3D" id="3.40.30.10">
    <property type="entry name" value="Glutaredoxin"/>
    <property type="match status" value="1"/>
</dbReference>
<sequence length="368" mass="43136">MRSLIFIVLIVLWILPSCGERENFEIKGKVKGIDSAIVYLGTKKYESQYGINPMDSTVLRKGKFEFKGSVKIPQRRYIKIEKQVGSIPLFIENSEITIKTNQDKYPDAEIKGSKTQTKYERYIAKKEQYNDTIQRIDKAIQKAIKNDNQTKANNLQKKYFGALHTKFKYIEDYMLSDAPSVLRLFVYDRARVLFQYNILDSLYTSLDSSVYRTDMAKNLKKRIENLEKVQPGKSYINLTLVDTAGNKVSLSDYVGENYVLLYFTYLCPHMDLLPKGFPRLHEKYHEQGLQLFGVYADTDPFYWKKTIKKNNLKWPFVSDLKGRNSIVYEKYGNVNMFFHYLIDKDGKFIGKYKSTKEIEKELKKRIGR</sequence>
<dbReference type="Pfam" id="PF00578">
    <property type="entry name" value="AhpC-TSA"/>
    <property type="match status" value="1"/>
</dbReference>
<dbReference type="InterPro" id="IPR013766">
    <property type="entry name" value="Thioredoxin_domain"/>
</dbReference>
<dbReference type="Pfam" id="PF14289">
    <property type="entry name" value="DUF4369"/>
    <property type="match status" value="1"/>
</dbReference>
<keyword evidence="1" id="KW-0175">Coiled coil</keyword>
<dbReference type="SUPFAM" id="SSF52833">
    <property type="entry name" value="Thioredoxin-like"/>
    <property type="match status" value="1"/>
</dbReference>
<dbReference type="KEGG" id="blq:L21SP5_00793"/>
<keyword evidence="4" id="KW-1185">Reference proteome</keyword>
<proteinExistence type="predicted"/>
<gene>
    <name evidence="3" type="ORF">L21SP5_00793</name>
</gene>
<protein>
    <submittedName>
        <fullName evidence="3">Thiol-disulfide oxidoreductase</fullName>
    </submittedName>
</protein>
<dbReference type="GO" id="GO:0016209">
    <property type="term" value="F:antioxidant activity"/>
    <property type="evidence" value="ECO:0007669"/>
    <property type="project" value="InterPro"/>
</dbReference>
<dbReference type="PROSITE" id="PS51352">
    <property type="entry name" value="THIOREDOXIN_2"/>
    <property type="match status" value="1"/>
</dbReference>
<reference evidence="3 4" key="1">
    <citation type="submission" date="2015-11" db="EMBL/GenBank/DDBJ databases">
        <title>Description and complete genome sequence of a novel strain predominating in hypersaline microbial mats and representing a new family of the Bacteriodetes phylum.</title>
        <authorList>
            <person name="Spring S."/>
            <person name="Bunk B."/>
            <person name="Sproer C."/>
            <person name="Klenk H.-P."/>
        </authorList>
    </citation>
    <scope>NUCLEOTIDE SEQUENCE [LARGE SCALE GENOMIC DNA]</scope>
    <source>
        <strain evidence="3 4">L21-Spi-D4</strain>
    </source>
</reference>
<dbReference type="InterPro" id="IPR000866">
    <property type="entry name" value="AhpC/TSA"/>
</dbReference>
<dbReference type="InterPro" id="IPR036249">
    <property type="entry name" value="Thioredoxin-like_sf"/>
</dbReference>
<dbReference type="EMBL" id="CP013118">
    <property type="protein sequence ID" value="ALO14464.1"/>
    <property type="molecule type" value="Genomic_DNA"/>
</dbReference>
<dbReference type="GO" id="GO:0016491">
    <property type="term" value="F:oxidoreductase activity"/>
    <property type="evidence" value="ECO:0007669"/>
    <property type="project" value="InterPro"/>
</dbReference>
<feature type="domain" description="Thioredoxin" evidence="2">
    <location>
        <begin position="229"/>
        <end position="368"/>
    </location>
</feature>
<dbReference type="OrthoDB" id="6399635at2"/>
<dbReference type="AlphaFoldDB" id="A0A0S2HWL4"/>
<organism evidence="3 4">
    <name type="scientific">Salinivirga cyanobacteriivorans</name>
    <dbReference type="NCBI Taxonomy" id="1307839"/>
    <lineage>
        <taxon>Bacteria</taxon>
        <taxon>Pseudomonadati</taxon>
        <taxon>Bacteroidota</taxon>
        <taxon>Bacteroidia</taxon>
        <taxon>Bacteroidales</taxon>
        <taxon>Salinivirgaceae</taxon>
        <taxon>Salinivirga</taxon>
    </lineage>
</organism>
<dbReference type="Proteomes" id="UP000064893">
    <property type="component" value="Chromosome"/>
</dbReference>
<dbReference type="PANTHER" id="PTHR42852:SF13">
    <property type="entry name" value="PROTEIN DIPZ"/>
    <property type="match status" value="1"/>
</dbReference>
<feature type="coiled-coil region" evidence="1">
    <location>
        <begin position="119"/>
        <end position="146"/>
    </location>
</feature>
<evidence type="ECO:0000313" key="3">
    <source>
        <dbReference type="EMBL" id="ALO14464.1"/>
    </source>
</evidence>
<dbReference type="InterPro" id="IPR050553">
    <property type="entry name" value="Thioredoxin_ResA/DsbE_sf"/>
</dbReference>
<dbReference type="RefSeq" id="WP_057952005.1">
    <property type="nucleotide sequence ID" value="NZ_CP013118.1"/>
</dbReference>
<dbReference type="InterPro" id="IPR025380">
    <property type="entry name" value="DUF4369"/>
</dbReference>
<name>A0A0S2HWL4_9BACT</name>
<dbReference type="STRING" id="1307839.L21SP5_00793"/>
<dbReference type="CDD" id="cd02966">
    <property type="entry name" value="TlpA_like_family"/>
    <property type="match status" value="1"/>
</dbReference>
<evidence type="ECO:0000256" key="1">
    <source>
        <dbReference type="SAM" id="Coils"/>
    </source>
</evidence>
<evidence type="ECO:0000259" key="2">
    <source>
        <dbReference type="PROSITE" id="PS51352"/>
    </source>
</evidence>
<evidence type="ECO:0000313" key="4">
    <source>
        <dbReference type="Proteomes" id="UP000064893"/>
    </source>
</evidence>
<accession>A0A0S2HWL4</accession>
<dbReference type="PANTHER" id="PTHR42852">
    <property type="entry name" value="THIOL:DISULFIDE INTERCHANGE PROTEIN DSBE"/>
    <property type="match status" value="1"/>
</dbReference>